<dbReference type="GO" id="GO:0022857">
    <property type="term" value="F:transmembrane transporter activity"/>
    <property type="evidence" value="ECO:0007669"/>
    <property type="project" value="InterPro"/>
</dbReference>
<dbReference type="PROSITE" id="PS51257">
    <property type="entry name" value="PROKAR_LIPOPROTEIN"/>
    <property type="match status" value="1"/>
</dbReference>
<reference evidence="4" key="1">
    <citation type="submission" date="2016-10" db="EMBL/GenBank/DDBJ databases">
        <authorList>
            <person name="Varghese N."/>
            <person name="Submissions S."/>
        </authorList>
    </citation>
    <scope>NUCLEOTIDE SEQUENCE [LARGE SCALE GENOMIC DNA]</scope>
    <source>
        <strain evidence="4">CGMCC 4.7047</strain>
    </source>
</reference>
<evidence type="ECO:0000313" key="3">
    <source>
        <dbReference type="EMBL" id="SFT21110.1"/>
    </source>
</evidence>
<accession>A0A1I6W564</accession>
<dbReference type="Gene3D" id="3.40.190.100">
    <property type="entry name" value="Glycine betaine-binding periplasmic protein, domain 2"/>
    <property type="match status" value="1"/>
</dbReference>
<dbReference type="RefSeq" id="WP_093844405.1">
    <property type="nucleotide sequence ID" value="NZ_FPAB01000013.1"/>
</dbReference>
<dbReference type="Proteomes" id="UP000198873">
    <property type="component" value="Unassembled WGS sequence"/>
</dbReference>
<dbReference type="Pfam" id="PF04069">
    <property type="entry name" value="OpuAC"/>
    <property type="match status" value="1"/>
</dbReference>
<dbReference type="STRING" id="1176198.SAMN05444716_1132"/>
<gene>
    <name evidence="3" type="ORF">SAMN05444716_1132</name>
</gene>
<organism evidence="3 4">
    <name type="scientific">Streptomyces harbinensis</name>
    <dbReference type="NCBI Taxonomy" id="1176198"/>
    <lineage>
        <taxon>Bacteria</taxon>
        <taxon>Bacillati</taxon>
        <taxon>Actinomycetota</taxon>
        <taxon>Actinomycetes</taxon>
        <taxon>Kitasatosporales</taxon>
        <taxon>Streptomycetaceae</taxon>
        <taxon>Streptomyces</taxon>
    </lineage>
</organism>
<protein>
    <submittedName>
        <fullName evidence="3">Glycine betaine/proline transport system substrate-binding protein</fullName>
    </submittedName>
</protein>
<feature type="signal peptide" evidence="1">
    <location>
        <begin position="1"/>
        <end position="26"/>
    </location>
</feature>
<dbReference type="AlphaFoldDB" id="A0A1I6W564"/>
<dbReference type="InterPro" id="IPR007210">
    <property type="entry name" value="ABC_Gly_betaine_transp_sub-bd"/>
</dbReference>
<dbReference type="EMBL" id="FPAB01000013">
    <property type="protein sequence ID" value="SFT21110.1"/>
    <property type="molecule type" value="Genomic_DNA"/>
</dbReference>
<evidence type="ECO:0000256" key="1">
    <source>
        <dbReference type="SAM" id="SignalP"/>
    </source>
</evidence>
<keyword evidence="4" id="KW-1185">Reference proteome</keyword>
<feature type="domain" description="ABC-type glycine betaine transport system substrate-binding" evidence="2">
    <location>
        <begin position="40"/>
        <end position="300"/>
    </location>
</feature>
<proteinExistence type="predicted"/>
<name>A0A1I6W564_9ACTN</name>
<evidence type="ECO:0000259" key="2">
    <source>
        <dbReference type="Pfam" id="PF04069"/>
    </source>
</evidence>
<dbReference type="GO" id="GO:0043190">
    <property type="term" value="C:ATP-binding cassette (ABC) transporter complex"/>
    <property type="evidence" value="ECO:0007669"/>
    <property type="project" value="InterPro"/>
</dbReference>
<sequence length="315" mass="34093">MRNCRRALISAIAVLGLTLSSGCALLDERVAGAGEEPGERIAIAVPDWPGGQANAAVAGYVLENELGIGVDLVPADQARAWDGLNDGTVQALLEDWGGLPEKTELYVRQKRSVVDAGELGVTGHIGWFVPKRFSDAHPDVLDWENLNDFAEDFNGELLQADAAYATFDAAIIEELGLELTPVAAGSESALLESITEASRTGAPLLTYWWQPHWLNAEVEMAEIRLPQHTLGCQSDPATVACAYPDLSPRKYLNAAFAQADTPAADFLRAFEWSTDDQNEVARLIEAEGLSPGAAAERWVTENPDQVERWLPGRDD</sequence>
<evidence type="ECO:0000313" key="4">
    <source>
        <dbReference type="Proteomes" id="UP000198873"/>
    </source>
</evidence>
<dbReference type="SUPFAM" id="SSF53850">
    <property type="entry name" value="Periplasmic binding protein-like II"/>
    <property type="match status" value="1"/>
</dbReference>
<keyword evidence="1" id="KW-0732">Signal</keyword>
<dbReference type="Gene3D" id="3.40.190.10">
    <property type="entry name" value="Periplasmic binding protein-like II"/>
    <property type="match status" value="1"/>
</dbReference>
<feature type="chain" id="PRO_5011533518" evidence="1">
    <location>
        <begin position="27"/>
        <end position="315"/>
    </location>
</feature>